<dbReference type="InterPro" id="IPR028098">
    <property type="entry name" value="Glyco_trans_4-like_N"/>
</dbReference>
<feature type="domain" description="Glycosyltransferase subfamily 4-like N-terminal" evidence="2">
    <location>
        <begin position="21"/>
        <end position="192"/>
    </location>
</feature>
<dbReference type="Proteomes" id="UP000033260">
    <property type="component" value="Chromosome"/>
</dbReference>
<gene>
    <name evidence="3" type="ORF">N805_15715</name>
</gene>
<evidence type="ECO:0000313" key="3">
    <source>
        <dbReference type="EMBL" id="AJQ48566.1"/>
    </source>
</evidence>
<dbReference type="RefSeq" id="WP_026034559.1">
    <property type="nucleotide sequence ID" value="NZ_CP010979.1"/>
</dbReference>
<proteinExistence type="predicted"/>
<protein>
    <submittedName>
        <fullName evidence="3">Glycosyl transferase family 1</fullName>
    </submittedName>
</protein>
<organism evidence="3 4">
    <name type="scientific">Pseudomonas putida S13.1.2</name>
    <dbReference type="NCBI Taxonomy" id="1384061"/>
    <lineage>
        <taxon>Bacteria</taxon>
        <taxon>Pseudomonadati</taxon>
        <taxon>Pseudomonadota</taxon>
        <taxon>Gammaproteobacteria</taxon>
        <taxon>Pseudomonadales</taxon>
        <taxon>Pseudomonadaceae</taxon>
        <taxon>Pseudomonas</taxon>
    </lineage>
</organism>
<dbReference type="GO" id="GO:0016757">
    <property type="term" value="F:glycosyltransferase activity"/>
    <property type="evidence" value="ECO:0007669"/>
    <property type="project" value="UniProtKB-ARBA"/>
</dbReference>
<reference evidence="3 4" key="1">
    <citation type="submission" date="2015-02" db="EMBL/GenBank/DDBJ databases">
        <title>Complete Genome Sequencing of Pseudomonas putida S13.1.2.</title>
        <authorList>
            <person name="Chong T.M."/>
            <person name="Chan K.G."/>
            <person name="Dessaux Y."/>
        </authorList>
    </citation>
    <scope>NUCLEOTIDE SEQUENCE [LARGE SCALE GENOMIC DNA]</scope>
    <source>
        <strain evidence="3 4">S13.1.2</strain>
    </source>
</reference>
<evidence type="ECO:0000256" key="1">
    <source>
        <dbReference type="ARBA" id="ARBA00022679"/>
    </source>
</evidence>
<name>A0AAU8RXC7_PSEPU</name>
<dbReference type="GO" id="GO:0009103">
    <property type="term" value="P:lipopolysaccharide biosynthetic process"/>
    <property type="evidence" value="ECO:0007669"/>
    <property type="project" value="TreeGrafter"/>
</dbReference>
<dbReference type="PANTHER" id="PTHR46401:SF2">
    <property type="entry name" value="GLYCOSYLTRANSFERASE WBBK-RELATED"/>
    <property type="match status" value="1"/>
</dbReference>
<keyword evidence="1 3" id="KW-0808">Transferase</keyword>
<dbReference type="EMBL" id="CP010979">
    <property type="protein sequence ID" value="AJQ48566.1"/>
    <property type="molecule type" value="Genomic_DNA"/>
</dbReference>
<dbReference type="Pfam" id="PF13579">
    <property type="entry name" value="Glyco_trans_4_4"/>
    <property type="match status" value="1"/>
</dbReference>
<sequence>MKIIHLCVSCFYIDGYRYQENELVREHVATGHDVLVVASTETYLDNLTLGYTAPGDYMGTDGARVIRLPYGGFGPFFLKKKLRIHKELGRILEGFAPDVIMFHGLCGWELRTAARYKYQHPNVKLYVDSHEDANNSAVSTLSKLLHNFYYRPIIRAALPNIDKVLCISQETLDFCRRQYGIDDASMEFFPLGGRIADDSSYTKIRSETRRALGVDLGQIVFIQSGKFDAKKKLVQSLRAFSRSQSEDFRFLIVGQLHDSIADEARDLIARDPRITFLGWKPADELYDLLCAADVYVQPGSQSATMQMSLCARRPIIVADVPSHVPFVQGNGWAVRDESDLLSAFAKIEADPGILDIYSKRSYEIATSLLDYRRMAKRLLT</sequence>
<accession>A0AAU8RXC7</accession>
<evidence type="ECO:0000259" key="2">
    <source>
        <dbReference type="Pfam" id="PF13579"/>
    </source>
</evidence>
<dbReference type="AlphaFoldDB" id="A0AAU8RXC7"/>
<dbReference type="Gene3D" id="3.40.50.2000">
    <property type="entry name" value="Glycogen Phosphorylase B"/>
    <property type="match status" value="2"/>
</dbReference>
<dbReference type="Pfam" id="PF13692">
    <property type="entry name" value="Glyco_trans_1_4"/>
    <property type="match status" value="1"/>
</dbReference>
<dbReference type="CDD" id="cd03801">
    <property type="entry name" value="GT4_PimA-like"/>
    <property type="match status" value="1"/>
</dbReference>
<evidence type="ECO:0000313" key="4">
    <source>
        <dbReference type="Proteomes" id="UP000033260"/>
    </source>
</evidence>
<dbReference type="SUPFAM" id="SSF53756">
    <property type="entry name" value="UDP-Glycosyltransferase/glycogen phosphorylase"/>
    <property type="match status" value="1"/>
</dbReference>
<dbReference type="PANTHER" id="PTHR46401">
    <property type="entry name" value="GLYCOSYLTRANSFERASE WBBK-RELATED"/>
    <property type="match status" value="1"/>
</dbReference>